<dbReference type="PROSITE" id="PS51198">
    <property type="entry name" value="UVRD_HELICASE_ATP_BIND"/>
    <property type="match status" value="1"/>
</dbReference>
<dbReference type="GO" id="GO:0005524">
    <property type="term" value="F:ATP binding"/>
    <property type="evidence" value="ECO:0007669"/>
    <property type="project" value="UniProtKB-UniRule"/>
</dbReference>
<feature type="domain" description="UvrD-like helicase ATP-binding" evidence="6">
    <location>
        <begin position="193"/>
        <end position="593"/>
    </location>
</feature>
<gene>
    <name evidence="7" type="ORF">EDM22_04165</name>
</gene>
<proteinExistence type="predicted"/>
<dbReference type="GO" id="GO:0003677">
    <property type="term" value="F:DNA binding"/>
    <property type="evidence" value="ECO:0007669"/>
    <property type="project" value="InterPro"/>
</dbReference>
<evidence type="ECO:0000256" key="5">
    <source>
        <dbReference type="PROSITE-ProRule" id="PRU00560"/>
    </source>
</evidence>
<dbReference type="SUPFAM" id="SSF52540">
    <property type="entry name" value="P-loop containing nucleoside triphosphate hydrolases"/>
    <property type="match status" value="1"/>
</dbReference>
<dbReference type="PANTHER" id="PTHR11070:SF45">
    <property type="entry name" value="DNA 3'-5' HELICASE"/>
    <property type="match status" value="1"/>
</dbReference>
<keyword evidence="4 5" id="KW-0067">ATP-binding</keyword>
<evidence type="ECO:0000256" key="4">
    <source>
        <dbReference type="ARBA" id="ARBA00022840"/>
    </source>
</evidence>
<organism evidence="7 8">
    <name type="scientific">Agromyces tardus</name>
    <dbReference type="NCBI Taxonomy" id="2583849"/>
    <lineage>
        <taxon>Bacteria</taxon>
        <taxon>Bacillati</taxon>
        <taxon>Actinomycetota</taxon>
        <taxon>Actinomycetes</taxon>
        <taxon>Micrococcales</taxon>
        <taxon>Microbacteriaceae</taxon>
        <taxon>Agromyces</taxon>
    </lineage>
</organism>
<keyword evidence="2 5" id="KW-0378">Hydrolase</keyword>
<protein>
    <submittedName>
        <fullName evidence="7">AAA family ATPase</fullName>
    </submittedName>
</protein>
<evidence type="ECO:0000313" key="8">
    <source>
        <dbReference type="Proteomes" id="UP000275048"/>
    </source>
</evidence>
<sequence length="719" mass="78770">MTPSAFDLPDRLAAKADPALIARDERHFDAIARSLADAIADLSSRLDVVRMERGGSGQQALDRDLEIHRLSARLRTLRRYGLDLCLGHMVAADDAEPVYIGRLGLTDSAGRRLLLDWRSPAAEPFFGATHANPMGLVSRRRYRWTRGRIGDYWDEVFTTDGLDGHAAALDDDSAFIASLGTSRSPRMRDVLGTIQADQDAIIRAGSRGALVVDGGPGTGKTVVALHRTAYLLYSDPRLGHRRGGVLFVGPHQPYLDYVADVLPSLGEEGVQTCTLRDLVPEGAAAAIEADPAVARLKSSAELVRSIEAAVRYHEQPPTRPMQVETHWSDVRLDADDWAEAFDAPEPGTPHNEARDQVWEGLLTILADKNDGDASDEEFRTALQQHGGLRRAFSRAWPLLDTAGVVADLWSVPAYLRQCAPWLTADEVRMLQRADARRWTVTDLPLLDAARQRIGDPEAPRRRRLREAALAAEREERERVMEHLIAADDSEMAVMSMLRGQDVQNTLVDEAALPSADPDELAGPFAHLVVDEAQELTDAEWQMLLLRCPSRSFTIVGDRAQARHGFTDSWQERLARIGLDRVDVASLTINYRTPEEVMAEAEPVIRAAIPDANVPTSIRSTGVPVGHGAASDLDSILDTWLAANAEGIACVIAPEDAEAGAQRATPRVRWLTPQLSKGLEFDLVVLVDPESFGTGIEGAVDRYVAMTRATQRLVILTSSS</sequence>
<accession>A0A3M8AJM1</accession>
<reference evidence="7 8" key="1">
    <citation type="submission" date="2018-10" db="EMBL/GenBank/DDBJ databases">
        <title>Isolation, diversity and antibacterial activity of antinobacteria from the wheat rhizosphere soil.</title>
        <authorList>
            <person name="Sun T."/>
        </authorList>
    </citation>
    <scope>NUCLEOTIDE SEQUENCE [LARGE SCALE GENOMIC DNA]</scope>
    <source>
        <strain evidence="7 8">SJ-23</strain>
    </source>
</reference>
<dbReference type="GO" id="GO:0005829">
    <property type="term" value="C:cytosol"/>
    <property type="evidence" value="ECO:0007669"/>
    <property type="project" value="TreeGrafter"/>
</dbReference>
<dbReference type="EMBL" id="RHHB01000004">
    <property type="protein sequence ID" value="RNB51239.1"/>
    <property type="molecule type" value="Genomic_DNA"/>
</dbReference>
<dbReference type="OrthoDB" id="9787585at2"/>
<evidence type="ECO:0000256" key="2">
    <source>
        <dbReference type="ARBA" id="ARBA00022801"/>
    </source>
</evidence>
<keyword evidence="3 5" id="KW-0347">Helicase</keyword>
<dbReference type="PANTHER" id="PTHR11070">
    <property type="entry name" value="UVRD / RECB / PCRA DNA HELICASE FAMILY MEMBER"/>
    <property type="match status" value="1"/>
</dbReference>
<evidence type="ECO:0000256" key="1">
    <source>
        <dbReference type="ARBA" id="ARBA00022741"/>
    </source>
</evidence>
<comment type="caution">
    <text evidence="7">The sequence shown here is derived from an EMBL/GenBank/DDBJ whole genome shotgun (WGS) entry which is preliminary data.</text>
</comment>
<dbReference type="Proteomes" id="UP000275048">
    <property type="component" value="Unassembled WGS sequence"/>
</dbReference>
<dbReference type="Gene3D" id="3.40.50.300">
    <property type="entry name" value="P-loop containing nucleotide triphosphate hydrolases"/>
    <property type="match status" value="3"/>
</dbReference>
<name>A0A3M8AJM1_9MICO</name>
<dbReference type="GO" id="GO:0000725">
    <property type="term" value="P:recombinational repair"/>
    <property type="evidence" value="ECO:0007669"/>
    <property type="project" value="TreeGrafter"/>
</dbReference>
<dbReference type="NCBIfam" id="NF041254">
    <property type="entry name" value="motor_HelR"/>
    <property type="match status" value="1"/>
</dbReference>
<dbReference type="GO" id="GO:0043138">
    <property type="term" value="F:3'-5' DNA helicase activity"/>
    <property type="evidence" value="ECO:0007669"/>
    <property type="project" value="TreeGrafter"/>
</dbReference>
<dbReference type="AlphaFoldDB" id="A0A3M8AJM1"/>
<evidence type="ECO:0000313" key="7">
    <source>
        <dbReference type="EMBL" id="RNB51239.1"/>
    </source>
</evidence>
<dbReference type="InterPro" id="IPR000212">
    <property type="entry name" value="DNA_helicase_UvrD/REP"/>
</dbReference>
<keyword evidence="1 5" id="KW-0547">Nucleotide-binding</keyword>
<dbReference type="InterPro" id="IPR027417">
    <property type="entry name" value="P-loop_NTPase"/>
</dbReference>
<feature type="binding site" evidence="5">
    <location>
        <begin position="214"/>
        <end position="221"/>
    </location>
    <ligand>
        <name>ATP</name>
        <dbReference type="ChEBI" id="CHEBI:30616"/>
    </ligand>
</feature>
<dbReference type="RefSeq" id="WP_122935808.1">
    <property type="nucleotide sequence ID" value="NZ_JBHSNT010000060.1"/>
</dbReference>
<evidence type="ECO:0000259" key="6">
    <source>
        <dbReference type="PROSITE" id="PS51198"/>
    </source>
</evidence>
<keyword evidence="8" id="KW-1185">Reference proteome</keyword>
<evidence type="ECO:0000256" key="3">
    <source>
        <dbReference type="ARBA" id="ARBA00022806"/>
    </source>
</evidence>
<dbReference type="GO" id="GO:0016787">
    <property type="term" value="F:hydrolase activity"/>
    <property type="evidence" value="ECO:0007669"/>
    <property type="project" value="UniProtKB-UniRule"/>
</dbReference>
<dbReference type="InterPro" id="IPR014016">
    <property type="entry name" value="UvrD-like_ATP-bd"/>
</dbReference>